<feature type="compositionally biased region" description="Basic and acidic residues" evidence="1">
    <location>
        <begin position="12"/>
        <end position="21"/>
    </location>
</feature>
<evidence type="ECO:0000313" key="2">
    <source>
        <dbReference type="EMBL" id="CCC53507.1"/>
    </source>
</evidence>
<dbReference type="Gene3D" id="3.30.160.60">
    <property type="entry name" value="Classic Zinc Finger"/>
    <property type="match status" value="1"/>
</dbReference>
<accession>G0UCF5</accession>
<reference evidence="2" key="1">
    <citation type="journal article" date="2012" name="Proc. Natl. Acad. Sci. U.S.A.">
        <title>Antigenic diversity is generated by distinct evolutionary mechanisms in African trypanosome species.</title>
        <authorList>
            <person name="Jackson A.P."/>
            <person name="Berry A."/>
            <person name="Aslett M."/>
            <person name="Allison H.C."/>
            <person name="Burton P."/>
            <person name="Vavrova-Anderson J."/>
            <person name="Brown R."/>
            <person name="Browne H."/>
            <person name="Corton N."/>
            <person name="Hauser H."/>
            <person name="Gamble J."/>
            <person name="Gilderthorp R."/>
            <person name="Marcello L."/>
            <person name="McQuillan J."/>
            <person name="Otto T.D."/>
            <person name="Quail M.A."/>
            <person name="Sanders M.J."/>
            <person name="van Tonder A."/>
            <person name="Ginger M.L."/>
            <person name="Field M.C."/>
            <person name="Barry J.D."/>
            <person name="Hertz-Fowler C."/>
            <person name="Berriman M."/>
        </authorList>
    </citation>
    <scope>NUCLEOTIDE SEQUENCE</scope>
    <source>
        <strain evidence="2">Y486</strain>
    </source>
</reference>
<feature type="region of interest" description="Disordered" evidence="1">
    <location>
        <begin position="152"/>
        <end position="171"/>
    </location>
</feature>
<gene>
    <name evidence="2" type="ORF">TVY486_1109910</name>
</gene>
<sequence>MEQCTPDVVPTVEERPKRDREEDATDDGNAIKCPWCARKNAAHAWLRRHMTQKHPEKQLSSGPNGAQDAPESDGYAAQEEQEEKQFVCQQCRRVLKSKTWLTRHKCEAASIMNSEGSNIVEQSVTVVRPICSKEYHYRWLLRHMLTKHLGHDDSLRSQPRVKPARERSQKKVESDVCGDGNSLACSSFSVLHSRFLF</sequence>
<evidence type="ECO:0008006" key="3">
    <source>
        <dbReference type="Google" id="ProtNLM"/>
    </source>
</evidence>
<organism evidence="2">
    <name type="scientific">Trypanosoma vivax (strain Y486)</name>
    <dbReference type="NCBI Taxonomy" id="1055687"/>
    <lineage>
        <taxon>Eukaryota</taxon>
        <taxon>Discoba</taxon>
        <taxon>Euglenozoa</taxon>
        <taxon>Kinetoplastea</taxon>
        <taxon>Metakinetoplastina</taxon>
        <taxon>Trypanosomatida</taxon>
        <taxon>Trypanosomatidae</taxon>
        <taxon>Trypanosoma</taxon>
        <taxon>Duttonella</taxon>
    </lineage>
</organism>
<feature type="region of interest" description="Disordered" evidence="1">
    <location>
        <begin position="46"/>
        <end position="79"/>
    </location>
</feature>
<dbReference type="AlphaFoldDB" id="G0UCF5"/>
<proteinExistence type="predicted"/>
<protein>
    <recommendedName>
        <fullName evidence="3">C2H2-type domain-containing protein</fullName>
    </recommendedName>
</protein>
<name>G0UCF5_TRYVY</name>
<dbReference type="EMBL" id="HE573027">
    <property type="protein sequence ID" value="CCC53507.1"/>
    <property type="molecule type" value="Genomic_DNA"/>
</dbReference>
<evidence type="ECO:0000256" key="1">
    <source>
        <dbReference type="SAM" id="MobiDB-lite"/>
    </source>
</evidence>
<feature type="region of interest" description="Disordered" evidence="1">
    <location>
        <begin position="1"/>
        <end position="30"/>
    </location>
</feature>
<dbReference type="VEuPathDB" id="TriTrypDB:TvY486_1109910"/>